<dbReference type="HOGENOM" id="CLU_1464091_0_0_1"/>
<reference evidence="2 3" key="1">
    <citation type="journal article" date="2004" name="Science">
        <title>The genome of the diatom Thalassiosira pseudonana: ecology, evolution, and metabolism.</title>
        <authorList>
            <person name="Armbrust E.V."/>
            <person name="Berges J.A."/>
            <person name="Bowler C."/>
            <person name="Green B.R."/>
            <person name="Martinez D."/>
            <person name="Putnam N.H."/>
            <person name="Zhou S."/>
            <person name="Allen A.E."/>
            <person name="Apt K.E."/>
            <person name="Bechner M."/>
            <person name="Brzezinski M.A."/>
            <person name="Chaal B.K."/>
            <person name="Chiovitti A."/>
            <person name="Davis A.K."/>
            <person name="Demarest M.S."/>
            <person name="Detter J.C."/>
            <person name="Glavina T."/>
            <person name="Goodstein D."/>
            <person name="Hadi M.Z."/>
            <person name="Hellsten U."/>
            <person name="Hildebrand M."/>
            <person name="Jenkins B.D."/>
            <person name="Jurka J."/>
            <person name="Kapitonov V.V."/>
            <person name="Kroger N."/>
            <person name="Lau W.W."/>
            <person name="Lane T.W."/>
            <person name="Larimer F.W."/>
            <person name="Lippmeier J.C."/>
            <person name="Lucas S."/>
            <person name="Medina M."/>
            <person name="Montsant A."/>
            <person name="Obornik M."/>
            <person name="Parker M.S."/>
            <person name="Palenik B."/>
            <person name="Pazour G.J."/>
            <person name="Richardson P.M."/>
            <person name="Rynearson T.A."/>
            <person name="Saito M.A."/>
            <person name="Schwartz D.C."/>
            <person name="Thamatrakoln K."/>
            <person name="Valentin K."/>
            <person name="Vardi A."/>
            <person name="Wilkerson F.P."/>
            <person name="Rokhsar D.S."/>
        </authorList>
    </citation>
    <scope>NUCLEOTIDE SEQUENCE [LARGE SCALE GENOMIC DNA]</scope>
    <source>
        <strain evidence="2 3">CCMP1335</strain>
    </source>
</reference>
<feature type="compositionally biased region" description="Basic residues" evidence="1">
    <location>
        <begin position="68"/>
        <end position="78"/>
    </location>
</feature>
<organism evidence="2 3">
    <name type="scientific">Thalassiosira pseudonana</name>
    <name type="common">Marine diatom</name>
    <name type="synonym">Cyclotella nana</name>
    <dbReference type="NCBI Taxonomy" id="35128"/>
    <lineage>
        <taxon>Eukaryota</taxon>
        <taxon>Sar</taxon>
        <taxon>Stramenopiles</taxon>
        <taxon>Ochrophyta</taxon>
        <taxon>Bacillariophyta</taxon>
        <taxon>Coscinodiscophyceae</taxon>
        <taxon>Thalassiosirophycidae</taxon>
        <taxon>Thalassiosirales</taxon>
        <taxon>Thalassiosiraceae</taxon>
        <taxon>Thalassiosira</taxon>
    </lineage>
</organism>
<reference evidence="2 3" key="2">
    <citation type="journal article" date="2008" name="Nature">
        <title>The Phaeodactylum genome reveals the evolutionary history of diatom genomes.</title>
        <authorList>
            <person name="Bowler C."/>
            <person name="Allen A.E."/>
            <person name="Badger J.H."/>
            <person name="Grimwood J."/>
            <person name="Jabbari K."/>
            <person name="Kuo A."/>
            <person name="Maheswari U."/>
            <person name="Martens C."/>
            <person name="Maumus F."/>
            <person name="Otillar R.P."/>
            <person name="Rayko E."/>
            <person name="Salamov A."/>
            <person name="Vandepoele K."/>
            <person name="Beszteri B."/>
            <person name="Gruber A."/>
            <person name="Heijde M."/>
            <person name="Katinka M."/>
            <person name="Mock T."/>
            <person name="Valentin K."/>
            <person name="Verret F."/>
            <person name="Berges J.A."/>
            <person name="Brownlee C."/>
            <person name="Cadoret J.P."/>
            <person name="Chiovitti A."/>
            <person name="Choi C.J."/>
            <person name="Coesel S."/>
            <person name="De Martino A."/>
            <person name="Detter J.C."/>
            <person name="Durkin C."/>
            <person name="Falciatore A."/>
            <person name="Fournet J."/>
            <person name="Haruta M."/>
            <person name="Huysman M.J."/>
            <person name="Jenkins B.D."/>
            <person name="Jiroutova K."/>
            <person name="Jorgensen R.E."/>
            <person name="Joubert Y."/>
            <person name="Kaplan A."/>
            <person name="Kroger N."/>
            <person name="Kroth P.G."/>
            <person name="La Roche J."/>
            <person name="Lindquist E."/>
            <person name="Lommer M."/>
            <person name="Martin-Jezequel V."/>
            <person name="Lopez P.J."/>
            <person name="Lucas S."/>
            <person name="Mangogna M."/>
            <person name="McGinnis K."/>
            <person name="Medlin L.K."/>
            <person name="Montsant A."/>
            <person name="Oudot-Le Secq M.P."/>
            <person name="Napoli C."/>
            <person name="Obornik M."/>
            <person name="Parker M.S."/>
            <person name="Petit J.L."/>
            <person name="Porcel B.M."/>
            <person name="Poulsen N."/>
            <person name="Robison M."/>
            <person name="Rychlewski L."/>
            <person name="Rynearson T.A."/>
            <person name="Schmutz J."/>
            <person name="Shapiro H."/>
            <person name="Siaut M."/>
            <person name="Stanley M."/>
            <person name="Sussman M.R."/>
            <person name="Taylor A.R."/>
            <person name="Vardi A."/>
            <person name="von Dassow P."/>
            <person name="Vyverman W."/>
            <person name="Willis A."/>
            <person name="Wyrwicz L.S."/>
            <person name="Rokhsar D.S."/>
            <person name="Weissenbach J."/>
            <person name="Armbrust E.V."/>
            <person name="Green B.R."/>
            <person name="Van de Peer Y."/>
            <person name="Grigoriev I.V."/>
        </authorList>
    </citation>
    <scope>NUCLEOTIDE SEQUENCE [LARGE SCALE GENOMIC DNA]</scope>
    <source>
        <strain evidence="2 3">CCMP1335</strain>
    </source>
</reference>
<dbReference type="RefSeq" id="XP_002295664.1">
    <property type="nucleotide sequence ID" value="XM_002295628.1"/>
</dbReference>
<sequence>MHLKEQQIQQLSDENDISARSLRRRRSHFLILGEDDIKRRLSAPCRHSDDENHAVPVKCIETSPSHQQHSRKNSHQKMRSSGTRVVQESTRRCVLLTHHTHDSASSHKRGRGVEDDFLNASWDEITPESTPQATATTAQQRRPSKLSKLTNDSGVRLWCLSNESKSKAVSVGKAILEKFTFATVS</sequence>
<dbReference type="PaxDb" id="35128-Thaps263048"/>
<dbReference type="AlphaFoldDB" id="B5YP24"/>
<evidence type="ECO:0000313" key="2">
    <source>
        <dbReference type="EMBL" id="ACI64381.1"/>
    </source>
</evidence>
<dbReference type="Proteomes" id="UP000001449">
    <property type="component" value="Chromosome 7"/>
</dbReference>
<dbReference type="EMBL" id="CP001160">
    <property type="protein sequence ID" value="ACI64381.1"/>
    <property type="molecule type" value="Genomic_DNA"/>
</dbReference>
<keyword evidence="3" id="KW-1185">Reference proteome</keyword>
<evidence type="ECO:0000256" key="1">
    <source>
        <dbReference type="SAM" id="MobiDB-lite"/>
    </source>
</evidence>
<dbReference type="KEGG" id="tps:THAPS_263048"/>
<protein>
    <submittedName>
        <fullName evidence="2">Uncharacterized protein</fullName>
    </submittedName>
</protein>
<accession>B5YP24</accession>
<proteinExistence type="predicted"/>
<gene>
    <name evidence="2" type="ORF">THAPS_263048</name>
</gene>
<dbReference type="InParanoid" id="B5YP24"/>
<name>B5YP24_THAPS</name>
<dbReference type="GeneID" id="7446583"/>
<feature type="region of interest" description="Disordered" evidence="1">
    <location>
        <begin position="124"/>
        <end position="147"/>
    </location>
</feature>
<evidence type="ECO:0000313" key="3">
    <source>
        <dbReference type="Proteomes" id="UP000001449"/>
    </source>
</evidence>
<feature type="region of interest" description="Disordered" evidence="1">
    <location>
        <begin position="62"/>
        <end position="86"/>
    </location>
</feature>